<reference evidence="7" key="1">
    <citation type="submission" date="2020-07" db="EMBL/GenBank/DDBJ databases">
        <title>Huge and variable diversity of episymbiotic CPR bacteria and DPANN archaea in groundwater ecosystems.</title>
        <authorList>
            <person name="He C.Y."/>
            <person name="Keren R."/>
            <person name="Whittaker M."/>
            <person name="Farag I.F."/>
            <person name="Doudna J."/>
            <person name="Cate J.H.D."/>
            <person name="Banfield J.F."/>
        </authorList>
    </citation>
    <scope>NUCLEOTIDE SEQUENCE</scope>
    <source>
        <strain evidence="7">NC_groundwater_928_Pr1_S-0.2um_72_17</strain>
    </source>
</reference>
<evidence type="ECO:0000256" key="3">
    <source>
        <dbReference type="ARBA" id="ARBA00022884"/>
    </source>
</evidence>
<dbReference type="GO" id="GO:0019843">
    <property type="term" value="F:rRNA binding"/>
    <property type="evidence" value="ECO:0007669"/>
    <property type="project" value="UniProtKB-UniRule"/>
</dbReference>
<sequence length="97" mass="11359">MTKDPRSIVRKALITEKGTTLRELRNQYHFEVARDANKIEIKRAIEAIFSVKVELVRTMQLHGKVRRQGRFAGRRNDWKKAVVTLGPDQKIDLFEQI</sequence>
<keyword evidence="2 6" id="KW-0699">rRNA-binding</keyword>
<comment type="subunit">
    <text evidence="6">Part of the 50S ribosomal subunit. Contacts protein L29, and trigger factor when it is bound to the ribosome.</text>
</comment>
<dbReference type="Pfam" id="PF00276">
    <property type="entry name" value="Ribosomal_L23"/>
    <property type="match status" value="1"/>
</dbReference>
<protein>
    <recommendedName>
        <fullName evidence="6">Large ribosomal subunit protein uL23</fullName>
    </recommendedName>
</protein>
<keyword evidence="3 6" id="KW-0694">RNA-binding</keyword>
<dbReference type="Proteomes" id="UP000807850">
    <property type="component" value="Unassembled WGS sequence"/>
</dbReference>
<keyword evidence="4 6" id="KW-0689">Ribosomal protein</keyword>
<dbReference type="GO" id="GO:0006412">
    <property type="term" value="P:translation"/>
    <property type="evidence" value="ECO:0007669"/>
    <property type="project" value="UniProtKB-UniRule"/>
</dbReference>
<dbReference type="InterPro" id="IPR012678">
    <property type="entry name" value="Ribosomal_uL23/eL15/eS24_sf"/>
</dbReference>
<evidence type="ECO:0000313" key="8">
    <source>
        <dbReference type="Proteomes" id="UP000807850"/>
    </source>
</evidence>
<accession>A0A9D6QJ87</accession>
<comment type="similarity">
    <text evidence="1 6">Belongs to the universal ribosomal protein uL23 family.</text>
</comment>
<evidence type="ECO:0000256" key="1">
    <source>
        <dbReference type="ARBA" id="ARBA00006700"/>
    </source>
</evidence>
<dbReference type="SUPFAM" id="SSF54189">
    <property type="entry name" value="Ribosomal proteins S24e, L23 and L15e"/>
    <property type="match status" value="1"/>
</dbReference>
<dbReference type="PANTHER" id="PTHR11620">
    <property type="entry name" value="60S RIBOSOMAL PROTEIN L23A"/>
    <property type="match status" value="1"/>
</dbReference>
<dbReference type="NCBIfam" id="NF004366">
    <property type="entry name" value="PRK05738.3-2"/>
    <property type="match status" value="1"/>
</dbReference>
<name>A0A9D6QJ87_UNCEI</name>
<comment type="function">
    <text evidence="6">One of the early assembly proteins it binds 23S rRNA. One of the proteins that surrounds the polypeptide exit tunnel on the outside of the ribosome. Forms the main docking site for trigger factor binding to the ribosome.</text>
</comment>
<organism evidence="7 8">
    <name type="scientific">Eiseniibacteriota bacterium</name>
    <dbReference type="NCBI Taxonomy" id="2212470"/>
    <lineage>
        <taxon>Bacteria</taxon>
        <taxon>Candidatus Eiseniibacteriota</taxon>
    </lineage>
</organism>
<dbReference type="NCBIfam" id="NF004363">
    <property type="entry name" value="PRK05738.2-4"/>
    <property type="match status" value="1"/>
</dbReference>
<dbReference type="HAMAP" id="MF_01369_B">
    <property type="entry name" value="Ribosomal_uL23_B"/>
    <property type="match status" value="1"/>
</dbReference>
<proteinExistence type="inferred from homology"/>
<dbReference type="Gene3D" id="3.30.70.330">
    <property type="match status" value="1"/>
</dbReference>
<evidence type="ECO:0000256" key="5">
    <source>
        <dbReference type="ARBA" id="ARBA00023274"/>
    </source>
</evidence>
<comment type="caution">
    <text evidence="7">The sequence shown here is derived from an EMBL/GenBank/DDBJ whole genome shotgun (WGS) entry which is preliminary data.</text>
</comment>
<evidence type="ECO:0000256" key="2">
    <source>
        <dbReference type="ARBA" id="ARBA00022730"/>
    </source>
</evidence>
<dbReference type="GO" id="GO:0005840">
    <property type="term" value="C:ribosome"/>
    <property type="evidence" value="ECO:0007669"/>
    <property type="project" value="UniProtKB-KW"/>
</dbReference>
<dbReference type="InterPro" id="IPR013025">
    <property type="entry name" value="Ribosomal_uL23-like"/>
</dbReference>
<gene>
    <name evidence="6 7" type="primary">rplW</name>
    <name evidence="7" type="ORF">HY076_01475</name>
</gene>
<dbReference type="NCBIfam" id="NF004359">
    <property type="entry name" value="PRK05738.1-3"/>
    <property type="match status" value="1"/>
</dbReference>
<dbReference type="AlphaFoldDB" id="A0A9D6QJ87"/>
<dbReference type="InterPro" id="IPR012677">
    <property type="entry name" value="Nucleotide-bd_a/b_plait_sf"/>
</dbReference>
<dbReference type="EMBL" id="JACQAY010000048">
    <property type="protein sequence ID" value="MBI3538926.1"/>
    <property type="molecule type" value="Genomic_DNA"/>
</dbReference>
<dbReference type="GO" id="GO:0003735">
    <property type="term" value="F:structural constituent of ribosome"/>
    <property type="evidence" value="ECO:0007669"/>
    <property type="project" value="InterPro"/>
</dbReference>
<keyword evidence="5 6" id="KW-0687">Ribonucleoprotein</keyword>
<evidence type="ECO:0000313" key="7">
    <source>
        <dbReference type="EMBL" id="MBI3538926.1"/>
    </source>
</evidence>
<evidence type="ECO:0000256" key="6">
    <source>
        <dbReference type="HAMAP-Rule" id="MF_01369"/>
    </source>
</evidence>
<dbReference type="GO" id="GO:1990904">
    <property type="term" value="C:ribonucleoprotein complex"/>
    <property type="evidence" value="ECO:0007669"/>
    <property type="project" value="UniProtKB-KW"/>
</dbReference>
<evidence type="ECO:0000256" key="4">
    <source>
        <dbReference type="ARBA" id="ARBA00022980"/>
    </source>
</evidence>
<dbReference type="FunFam" id="3.30.70.330:FF:000001">
    <property type="entry name" value="50S ribosomal protein L23"/>
    <property type="match status" value="1"/>
</dbReference>